<gene>
    <name evidence="1" type="ORF">PCOR1329_LOCUS68804</name>
</gene>
<evidence type="ECO:0000313" key="2">
    <source>
        <dbReference type="Proteomes" id="UP001189429"/>
    </source>
</evidence>
<dbReference type="Proteomes" id="UP001189429">
    <property type="component" value="Unassembled WGS sequence"/>
</dbReference>
<name>A0ABN9WMP1_9DINO</name>
<comment type="caution">
    <text evidence="1">The sequence shown here is derived from an EMBL/GenBank/DDBJ whole genome shotgun (WGS) entry which is preliminary data.</text>
</comment>
<dbReference type="EMBL" id="CAUYUJ010018993">
    <property type="protein sequence ID" value="CAK0887883.1"/>
    <property type="molecule type" value="Genomic_DNA"/>
</dbReference>
<evidence type="ECO:0000313" key="1">
    <source>
        <dbReference type="EMBL" id="CAK0887883.1"/>
    </source>
</evidence>
<reference evidence="1" key="1">
    <citation type="submission" date="2023-10" db="EMBL/GenBank/DDBJ databases">
        <authorList>
            <person name="Chen Y."/>
            <person name="Shah S."/>
            <person name="Dougan E. K."/>
            <person name="Thang M."/>
            <person name="Chan C."/>
        </authorList>
    </citation>
    <scope>NUCLEOTIDE SEQUENCE [LARGE SCALE GENOMIC DNA]</scope>
</reference>
<organism evidence="1 2">
    <name type="scientific">Prorocentrum cordatum</name>
    <dbReference type="NCBI Taxonomy" id="2364126"/>
    <lineage>
        <taxon>Eukaryota</taxon>
        <taxon>Sar</taxon>
        <taxon>Alveolata</taxon>
        <taxon>Dinophyceae</taxon>
        <taxon>Prorocentrales</taxon>
        <taxon>Prorocentraceae</taxon>
        <taxon>Prorocentrum</taxon>
    </lineage>
</organism>
<protein>
    <submittedName>
        <fullName evidence="1">Uncharacterized protein</fullName>
    </submittedName>
</protein>
<accession>A0ABN9WMP1</accession>
<keyword evidence="2" id="KW-1185">Reference proteome</keyword>
<proteinExistence type="predicted"/>
<sequence length="243" mass="26725">MVQPEDAKAKTGPIDVSSIPVVAKNDDGLLAQPEEPKFKTALVEIYVPSQEGGGSDKISNGHRYDSIPIANGFINAGMSCQLVNYCIEKHDEFFAVLEKFDAIVVRCNPGQVNAAGGSQKKFDDAMMKLAETRPVWPTPDVMAKMGAKKALCMIKDMDIGLKDTLGGGRIFLAVDAVWHFVGGKARRCPISHTTAAATRLALAEKHEIMPPSFRRVRKSWEAPERAPKMHVTCDRIRSERCRM</sequence>